<keyword evidence="2" id="KW-1185">Reference proteome</keyword>
<dbReference type="GO" id="GO:0016787">
    <property type="term" value="F:hydrolase activity"/>
    <property type="evidence" value="ECO:0007669"/>
    <property type="project" value="UniProtKB-KW"/>
</dbReference>
<reference evidence="2" key="1">
    <citation type="submission" date="2016-11" db="EMBL/GenBank/DDBJ databases">
        <authorList>
            <person name="Varghese N."/>
            <person name="Submissions S."/>
        </authorList>
    </citation>
    <scope>NUCLEOTIDE SEQUENCE [LARGE SCALE GENOMIC DNA]</scope>
    <source>
        <strain evidence="2">DSM 26884</strain>
    </source>
</reference>
<dbReference type="Proteomes" id="UP000184192">
    <property type="component" value="Unassembled WGS sequence"/>
</dbReference>
<dbReference type="EMBL" id="FQZN01000005">
    <property type="protein sequence ID" value="SHI64532.1"/>
    <property type="molecule type" value="Genomic_DNA"/>
</dbReference>
<keyword evidence="1" id="KW-0378">Hydrolase</keyword>
<name>A0A1M6CU39_9BACE</name>
<gene>
    <name evidence="1" type="ORF">SAMN05444350_10549</name>
</gene>
<dbReference type="PIRSF" id="PIRSF021505">
    <property type="entry name" value="O_gly_hdrol"/>
    <property type="match status" value="1"/>
</dbReference>
<dbReference type="eggNOG" id="COG4833">
    <property type="taxonomic scope" value="Bacteria"/>
</dbReference>
<dbReference type="Gene3D" id="1.50.10.20">
    <property type="match status" value="1"/>
</dbReference>
<proteinExistence type="predicted"/>
<dbReference type="PROSITE" id="PS51257">
    <property type="entry name" value="PROKAR_LIPOPROTEIN"/>
    <property type="match status" value="1"/>
</dbReference>
<dbReference type="InterPro" id="IPR053169">
    <property type="entry name" value="MUG_Protein"/>
</dbReference>
<dbReference type="GO" id="GO:0005975">
    <property type="term" value="P:carbohydrate metabolic process"/>
    <property type="evidence" value="ECO:0007669"/>
    <property type="project" value="InterPro"/>
</dbReference>
<protein>
    <submittedName>
        <fullName evidence="1">Glycosyl hydrolase family 76</fullName>
    </submittedName>
</protein>
<dbReference type="InterPro" id="IPR008928">
    <property type="entry name" value="6-hairpin_glycosidase_sf"/>
</dbReference>
<dbReference type="InterPro" id="IPR014512">
    <property type="entry name" value="O_gly_hydro"/>
</dbReference>
<dbReference type="GeneID" id="92711283"/>
<dbReference type="AlphaFoldDB" id="A0A1M6CU39"/>
<organism evidence="1 2">
    <name type="scientific">Bacteroides stercorirosoris</name>
    <dbReference type="NCBI Taxonomy" id="871324"/>
    <lineage>
        <taxon>Bacteria</taxon>
        <taxon>Pseudomonadati</taxon>
        <taxon>Bacteroidota</taxon>
        <taxon>Bacteroidia</taxon>
        <taxon>Bacteroidales</taxon>
        <taxon>Bacteroidaceae</taxon>
        <taxon>Bacteroides</taxon>
    </lineage>
</organism>
<evidence type="ECO:0000313" key="1">
    <source>
        <dbReference type="EMBL" id="SHI64532.1"/>
    </source>
</evidence>
<dbReference type="SUPFAM" id="SSF48208">
    <property type="entry name" value="Six-hairpin glycosidases"/>
    <property type="match status" value="1"/>
</dbReference>
<dbReference type="InterPro" id="IPR005198">
    <property type="entry name" value="Glyco_hydro_76"/>
</dbReference>
<evidence type="ECO:0000313" key="2">
    <source>
        <dbReference type="Proteomes" id="UP000184192"/>
    </source>
</evidence>
<dbReference type="Pfam" id="PF03663">
    <property type="entry name" value="Glyco_hydro_76"/>
    <property type="match status" value="1"/>
</dbReference>
<dbReference type="RefSeq" id="WP_025830839.1">
    <property type="nucleotide sequence ID" value="NZ_FQZN01000005.1"/>
</dbReference>
<dbReference type="PANTHER" id="PTHR47791:SF4">
    <property type="entry name" value="(PUTATIVE SECRETED PROTEIN)-RELATED"/>
    <property type="match status" value="1"/>
</dbReference>
<dbReference type="PANTHER" id="PTHR47791">
    <property type="entry name" value="MEIOTICALLY UP-REGULATED GENE 191 PROTEIN"/>
    <property type="match status" value="1"/>
</dbReference>
<sequence>MNSKQALFSLLICVLAITGCDTQKQALVGNELALTRAKQTLDSLYQNYSVSGTCLLRENYPSNIGDYTATYLASEEQKNMPNLYSYLWPYSGTFSAVNALLETTSDANYKSLLDNKVLVGLEEYFDTRRTPEAYASYINSAAQSDRFYDDNVWLGIDFTDVYTLTKEAKYLQKAQLIWNFIESGMDSNLGGGIYWCEQKKESKNTCSNAPGSVLALKLFKATKDSTYFVKGQHLYEWTKANLQDSTDYLYFDNIALDGKIGKAKFAYNSGQMMQSAALLYQLTGDKNYLTDAQNIARACHNYFFMDYATEQGKTIKLLKKGDIWFTAVMLRGFIELYQADRNKAYLDSFNQSLDYAWEHARDEKGLFSTDLSGNTHDNRKWLLTQAAMVEMYARLAAVK</sequence>
<accession>A0A1M6CU39</accession>